<evidence type="ECO:0008006" key="4">
    <source>
        <dbReference type="Google" id="ProtNLM"/>
    </source>
</evidence>
<gene>
    <name evidence="2" type="ORF">GCM10023208_22430</name>
</gene>
<sequence length="94" mass="10056">MSRYLEVNMLRQLLTLLALISGLGLTATPAVAAQASVVSVAASGNVEDCQAVTTQPLQLVRAAQRAQRSQTPCKPKPVTVWTPTVQLQADRARE</sequence>
<evidence type="ECO:0000313" key="3">
    <source>
        <dbReference type="Proteomes" id="UP001500518"/>
    </source>
</evidence>
<keyword evidence="1" id="KW-0732">Signal</keyword>
<name>A0ABP9KEH8_9SPHN</name>
<reference evidence="3" key="1">
    <citation type="journal article" date="2019" name="Int. J. Syst. Evol. Microbiol.">
        <title>The Global Catalogue of Microorganisms (GCM) 10K type strain sequencing project: providing services to taxonomists for standard genome sequencing and annotation.</title>
        <authorList>
            <consortium name="The Broad Institute Genomics Platform"/>
            <consortium name="The Broad Institute Genome Sequencing Center for Infectious Disease"/>
            <person name="Wu L."/>
            <person name="Ma J."/>
        </authorList>
    </citation>
    <scope>NUCLEOTIDE SEQUENCE [LARGE SCALE GENOMIC DNA]</scope>
    <source>
        <strain evidence="3">JCM 18014</strain>
    </source>
</reference>
<evidence type="ECO:0000313" key="2">
    <source>
        <dbReference type="EMBL" id="GAA5057218.1"/>
    </source>
</evidence>
<dbReference type="RefSeq" id="WP_346033155.1">
    <property type="nucleotide sequence ID" value="NZ_BAABHV010000017.1"/>
</dbReference>
<accession>A0ABP9KEH8</accession>
<feature type="signal peptide" evidence="1">
    <location>
        <begin position="1"/>
        <end position="32"/>
    </location>
</feature>
<dbReference type="EMBL" id="BAABHV010000017">
    <property type="protein sequence ID" value="GAA5057218.1"/>
    <property type="molecule type" value="Genomic_DNA"/>
</dbReference>
<proteinExistence type="predicted"/>
<dbReference type="Proteomes" id="UP001500518">
    <property type="component" value="Unassembled WGS sequence"/>
</dbReference>
<organism evidence="2 3">
    <name type="scientific">Erythrobacter westpacificensis</name>
    <dbReference type="NCBI Taxonomy" id="1055231"/>
    <lineage>
        <taxon>Bacteria</taxon>
        <taxon>Pseudomonadati</taxon>
        <taxon>Pseudomonadota</taxon>
        <taxon>Alphaproteobacteria</taxon>
        <taxon>Sphingomonadales</taxon>
        <taxon>Erythrobacteraceae</taxon>
        <taxon>Erythrobacter/Porphyrobacter group</taxon>
        <taxon>Erythrobacter</taxon>
    </lineage>
</organism>
<feature type="chain" id="PRO_5045549558" description="UrcA family protein" evidence="1">
    <location>
        <begin position="33"/>
        <end position="94"/>
    </location>
</feature>
<comment type="caution">
    <text evidence="2">The sequence shown here is derived from an EMBL/GenBank/DDBJ whole genome shotgun (WGS) entry which is preliminary data.</text>
</comment>
<protein>
    <recommendedName>
        <fullName evidence="4">UrcA family protein</fullName>
    </recommendedName>
</protein>
<evidence type="ECO:0000256" key="1">
    <source>
        <dbReference type="SAM" id="SignalP"/>
    </source>
</evidence>
<keyword evidence="3" id="KW-1185">Reference proteome</keyword>